<accession>A0A160PEZ6</accession>
<dbReference type="EMBL" id="AP014809">
    <property type="protein sequence ID" value="BAU90241.1"/>
    <property type="molecule type" value="Genomic_DNA"/>
</dbReference>
<organism evidence="1 2">
    <name type="scientific">Methylorubrum populi</name>
    <dbReference type="NCBI Taxonomy" id="223967"/>
    <lineage>
        <taxon>Bacteria</taxon>
        <taxon>Pseudomonadati</taxon>
        <taxon>Pseudomonadota</taxon>
        <taxon>Alphaproteobacteria</taxon>
        <taxon>Hyphomicrobiales</taxon>
        <taxon>Methylobacteriaceae</taxon>
        <taxon>Methylorubrum</taxon>
    </lineage>
</organism>
<sequence length="179" mass="19429">MSGLLIVSDIHGFPHARHDLGSLARRPIVHHRLADLSGQPELSGEALHAHLFKGDGMGLAARALARAGHAGLCGVGFSAGGTALWQAIARGLRLRALVCVSSTRLRCEVAPLAIPTFVLWGEDDPYRPDQEWNRHVPLESKSYAGQHHDFYRSALTDGTSPLSEDIERFLSRVETTPAL</sequence>
<name>A0A160PEZ6_9HYPH</name>
<dbReference type="InterPro" id="IPR029058">
    <property type="entry name" value="AB_hydrolase_fold"/>
</dbReference>
<protein>
    <recommendedName>
        <fullName evidence="3">Alpha/beta hydrolase</fullName>
    </recommendedName>
</protein>
<dbReference type="Proteomes" id="UP000218288">
    <property type="component" value="Chromosome"/>
</dbReference>
<dbReference type="SUPFAM" id="SSF53474">
    <property type="entry name" value="alpha/beta-Hydrolases"/>
    <property type="match status" value="1"/>
</dbReference>
<proteinExistence type="predicted"/>
<reference evidence="1 2" key="1">
    <citation type="journal article" date="2016" name="Genome Announc.">
        <title>Complete Genome Sequence of Methylobacterium populi P-1M, Isolated from Pink-Pigmented Household Biofilm.</title>
        <authorList>
            <person name="Morohoshi T."/>
            <person name="Ikeda T."/>
        </authorList>
    </citation>
    <scope>NUCLEOTIDE SEQUENCE [LARGE SCALE GENOMIC DNA]</scope>
    <source>
        <strain evidence="1 2">P-1M</strain>
    </source>
</reference>
<dbReference type="AlphaFoldDB" id="A0A160PEZ6"/>
<dbReference type="Gene3D" id="3.40.50.1820">
    <property type="entry name" value="alpha/beta hydrolase"/>
    <property type="match status" value="1"/>
</dbReference>
<evidence type="ECO:0000313" key="2">
    <source>
        <dbReference type="Proteomes" id="UP000218288"/>
    </source>
</evidence>
<evidence type="ECO:0008006" key="3">
    <source>
        <dbReference type="Google" id="ProtNLM"/>
    </source>
</evidence>
<evidence type="ECO:0000313" key="1">
    <source>
        <dbReference type="EMBL" id="BAU90241.1"/>
    </source>
</evidence>
<gene>
    <name evidence="1" type="ORF">MPPM_1636</name>
</gene>